<dbReference type="Pfam" id="PF13189">
    <property type="entry name" value="Cytidylate_kin2"/>
    <property type="match status" value="1"/>
</dbReference>
<proteinExistence type="predicted"/>
<dbReference type="AlphaFoldDB" id="A0A9D1SEG0"/>
<evidence type="ECO:0000313" key="1">
    <source>
        <dbReference type="EMBL" id="HIU57394.1"/>
    </source>
</evidence>
<dbReference type="GO" id="GO:0016301">
    <property type="term" value="F:kinase activity"/>
    <property type="evidence" value="ECO:0007669"/>
    <property type="project" value="UniProtKB-KW"/>
</dbReference>
<dbReference type="EMBL" id="DVNB01000066">
    <property type="protein sequence ID" value="HIU57394.1"/>
    <property type="molecule type" value="Genomic_DNA"/>
</dbReference>
<keyword evidence="1" id="KW-0418">Kinase</keyword>
<reference evidence="1" key="1">
    <citation type="submission" date="2020-10" db="EMBL/GenBank/DDBJ databases">
        <authorList>
            <person name="Gilroy R."/>
        </authorList>
    </citation>
    <scope>NUCLEOTIDE SEQUENCE</scope>
    <source>
        <strain evidence="1">USAMLcec3-3695</strain>
    </source>
</reference>
<protein>
    <submittedName>
        <fullName evidence="1">Cytidylate kinase-like family protein</fullName>
    </submittedName>
</protein>
<keyword evidence="1" id="KW-0808">Transferase</keyword>
<comment type="caution">
    <text evidence="1">The sequence shown here is derived from an EMBL/GenBank/DDBJ whole genome shotgun (WGS) entry which is preliminary data.</text>
</comment>
<dbReference type="Gene3D" id="3.40.50.300">
    <property type="entry name" value="P-loop containing nucleotide triphosphate hydrolases"/>
    <property type="match status" value="1"/>
</dbReference>
<organism evidence="1 2">
    <name type="scientific">Candidatus Ornithomonoglobus merdipullorum</name>
    <dbReference type="NCBI Taxonomy" id="2840895"/>
    <lineage>
        <taxon>Bacteria</taxon>
        <taxon>Bacillati</taxon>
        <taxon>Bacillota</taxon>
        <taxon>Clostridia</taxon>
        <taxon>Candidatus Ornithomonoglobus</taxon>
    </lineage>
</organism>
<dbReference type="InterPro" id="IPR027417">
    <property type="entry name" value="P-loop_NTPase"/>
</dbReference>
<name>A0A9D1SEG0_9FIRM</name>
<reference evidence="1" key="2">
    <citation type="journal article" date="2021" name="PeerJ">
        <title>Extensive microbial diversity within the chicken gut microbiome revealed by metagenomics and culture.</title>
        <authorList>
            <person name="Gilroy R."/>
            <person name="Ravi A."/>
            <person name="Getino M."/>
            <person name="Pursley I."/>
            <person name="Horton D.L."/>
            <person name="Alikhan N.F."/>
            <person name="Baker D."/>
            <person name="Gharbi K."/>
            <person name="Hall N."/>
            <person name="Watson M."/>
            <person name="Adriaenssens E.M."/>
            <person name="Foster-Nyarko E."/>
            <person name="Jarju S."/>
            <person name="Secka A."/>
            <person name="Antonio M."/>
            <person name="Oren A."/>
            <person name="Chaudhuri R.R."/>
            <person name="La Ragione R."/>
            <person name="Hildebrand F."/>
            <person name="Pallen M.J."/>
        </authorList>
    </citation>
    <scope>NUCLEOTIDE SEQUENCE</scope>
    <source>
        <strain evidence="1">USAMLcec3-3695</strain>
    </source>
</reference>
<dbReference type="SUPFAM" id="SSF52540">
    <property type="entry name" value="P-loop containing nucleoside triphosphate hydrolases"/>
    <property type="match status" value="1"/>
</dbReference>
<dbReference type="Proteomes" id="UP000824109">
    <property type="component" value="Unassembled WGS sequence"/>
</dbReference>
<sequence length="181" mass="20534">MIITIARCYGSGGKEIGKLLAKSLGVNYYGREILESDSGDDGDILFGCDESFPSSSFSKADELFKKQSDAIKKIAARESCVIVGRCADYVLKDREDTVKIYLYAPQRACMRRIIRLYELNPDDAKSLIHTMNKTRGDYYYHNTGQLWSDPTHYDLCINTAGLEQSECVELIKDYLKLKKMI</sequence>
<gene>
    <name evidence="1" type="ORF">IAA61_06235</name>
</gene>
<accession>A0A9D1SEG0</accession>
<evidence type="ECO:0000313" key="2">
    <source>
        <dbReference type="Proteomes" id="UP000824109"/>
    </source>
</evidence>